<comment type="caution">
    <text evidence="1">The sequence shown here is derived from an EMBL/GenBank/DDBJ whole genome shotgun (WGS) entry which is preliminary data.</text>
</comment>
<name>A0A921LV03_9BIFI</name>
<accession>A0A921LV03</accession>
<reference evidence="1" key="2">
    <citation type="submission" date="2021-09" db="EMBL/GenBank/DDBJ databases">
        <authorList>
            <person name="Gilroy R."/>
        </authorList>
    </citation>
    <scope>NUCLEOTIDE SEQUENCE</scope>
    <source>
        <strain evidence="1">ChiBcolR7-4860</strain>
    </source>
</reference>
<protein>
    <recommendedName>
        <fullName evidence="3">Terminase</fullName>
    </recommendedName>
</protein>
<dbReference type="EMBL" id="DYUX01000028">
    <property type="protein sequence ID" value="HJG42364.1"/>
    <property type="molecule type" value="Genomic_DNA"/>
</dbReference>
<reference evidence="1" key="1">
    <citation type="journal article" date="2021" name="PeerJ">
        <title>Extensive microbial diversity within the chicken gut microbiome revealed by metagenomics and culture.</title>
        <authorList>
            <person name="Gilroy R."/>
            <person name="Ravi A."/>
            <person name="Getino M."/>
            <person name="Pursley I."/>
            <person name="Horton D.L."/>
            <person name="Alikhan N.F."/>
            <person name="Baker D."/>
            <person name="Gharbi K."/>
            <person name="Hall N."/>
            <person name="Watson M."/>
            <person name="Adriaenssens E.M."/>
            <person name="Foster-Nyarko E."/>
            <person name="Jarju S."/>
            <person name="Secka A."/>
            <person name="Antonio M."/>
            <person name="Oren A."/>
            <person name="Chaudhuri R.R."/>
            <person name="La Ragione R."/>
            <person name="Hildebrand F."/>
            <person name="Pallen M.J."/>
        </authorList>
    </citation>
    <scope>NUCLEOTIDE SEQUENCE</scope>
    <source>
        <strain evidence="1">ChiBcolR7-4860</strain>
    </source>
</reference>
<proteinExistence type="predicted"/>
<dbReference type="InterPro" id="IPR027417">
    <property type="entry name" value="P-loop_NTPase"/>
</dbReference>
<dbReference type="Proteomes" id="UP000786560">
    <property type="component" value="Unassembled WGS sequence"/>
</dbReference>
<sequence length="445" mass="49271">MAGEIDPETGTYYYGRVIVSVQRQFGKTDSSFAKMIQNCLLPRRGDVLHSDRMVWYLAQRGKDADTKFLEYFQKWDDCPLSVLTGRMQKGKGSICMPFVNGSRMQPSAQVADAGHGYQGDLIDIDEAWSLTAEQGKTLLDGFVPTTITRQKLTGHRPQILVTSTEGDITSTFYNQLLDQCRSGDMPKRWAFFDWGIPDDADPLDLDVVARYHPGLGHLFDREQLPDFMDEFRNGGEFDAGGWARAFGNRRDMGTTDRFISESLWARTARRDPLTPGSFRESDALCFGVSVTIDATRTCVSLARRRDGVTVIQLAETMPGTGAAVMRIRELSDRYRAPVAVDKRGPAGDLADKLAADGVTLVDMDANDFMASGQSLMSAFEQDRARHVTDGTLDLAARTATRQWSGDSWKVKRKDGDGSAVMESAILAHWGASHLPAPKPSVVQVF</sequence>
<evidence type="ECO:0008006" key="3">
    <source>
        <dbReference type="Google" id="ProtNLM"/>
    </source>
</evidence>
<dbReference type="RefSeq" id="WP_278711684.1">
    <property type="nucleotide sequence ID" value="NZ_DYUX01000028.1"/>
</dbReference>
<gene>
    <name evidence="1" type="ORF">K8U73_08305</name>
</gene>
<evidence type="ECO:0000313" key="2">
    <source>
        <dbReference type="Proteomes" id="UP000786560"/>
    </source>
</evidence>
<organism evidence="1 2">
    <name type="scientific">Bifidobacterium pullorum subsp. gallinarum</name>
    <dbReference type="NCBI Taxonomy" id="78344"/>
    <lineage>
        <taxon>Bacteria</taxon>
        <taxon>Bacillati</taxon>
        <taxon>Actinomycetota</taxon>
        <taxon>Actinomycetes</taxon>
        <taxon>Bifidobacteriales</taxon>
        <taxon>Bifidobacteriaceae</taxon>
        <taxon>Bifidobacterium</taxon>
    </lineage>
</organism>
<dbReference type="AlphaFoldDB" id="A0A921LV03"/>
<dbReference type="Gene3D" id="3.40.50.300">
    <property type="entry name" value="P-loop containing nucleotide triphosphate hydrolases"/>
    <property type="match status" value="1"/>
</dbReference>
<evidence type="ECO:0000313" key="1">
    <source>
        <dbReference type="EMBL" id="HJG42364.1"/>
    </source>
</evidence>